<dbReference type="InterPro" id="IPR029058">
    <property type="entry name" value="AB_hydrolase_fold"/>
</dbReference>
<dbReference type="AlphaFoldDB" id="T0L1J8"/>
<dbReference type="PANTHER" id="PTHR12277:SF81">
    <property type="entry name" value="PROTEIN ABHD13"/>
    <property type="match status" value="1"/>
</dbReference>
<dbReference type="EMBL" id="KE647142">
    <property type="protein sequence ID" value="EQB61412.1"/>
    <property type="molecule type" value="Genomic_DNA"/>
</dbReference>
<accession>T0L1J8</accession>
<feature type="domain" description="AB hydrolase-1" evidence="1">
    <location>
        <begin position="60"/>
        <end position="172"/>
    </location>
</feature>
<dbReference type="OrthoDB" id="446723at2759"/>
<dbReference type="InterPro" id="IPR000073">
    <property type="entry name" value="AB_hydrolase_1"/>
</dbReference>
<gene>
    <name evidence="2" type="ORF">NAPIS_ORF01019</name>
</gene>
<sequence>MNEDSKQPSTYFNDYGFWKNINLPNHKMYAYINVPKSPTECVMYLHGHRVNRKEALNLSELFNKLNPNFMYIIPEYRGFGESDETFDKNEINDDLLKWLKFIIKKYNVNKFRIAGHSLGAAIASSLFKYLNDQNFFNNNVKLIRLVLISTFTDTTSVAKSIVQKYSGFNLYFIMKCIIPDNVNYDLNKIFESTFDKSNIIVIHGKKDDICDFELTHEMCRKFGLNLVSIDSDHVDVLNNQITYNHVHI</sequence>
<keyword evidence="3" id="KW-1185">Reference proteome</keyword>
<dbReference type="Proteomes" id="UP000053780">
    <property type="component" value="Unassembled WGS sequence"/>
</dbReference>
<evidence type="ECO:0000313" key="3">
    <source>
        <dbReference type="Proteomes" id="UP000053780"/>
    </source>
</evidence>
<name>T0L1J8_9MICR</name>
<organism evidence="2 3">
    <name type="scientific">Vairimorpha apis BRL 01</name>
    <dbReference type="NCBI Taxonomy" id="1037528"/>
    <lineage>
        <taxon>Eukaryota</taxon>
        <taxon>Fungi</taxon>
        <taxon>Fungi incertae sedis</taxon>
        <taxon>Microsporidia</taxon>
        <taxon>Nosematidae</taxon>
        <taxon>Vairimorpha</taxon>
    </lineage>
</organism>
<dbReference type="PANTHER" id="PTHR12277">
    <property type="entry name" value="ALPHA/BETA HYDROLASE DOMAIN-CONTAINING PROTEIN"/>
    <property type="match status" value="1"/>
</dbReference>
<evidence type="ECO:0000313" key="2">
    <source>
        <dbReference type="EMBL" id="EQB61412.1"/>
    </source>
</evidence>
<dbReference type="VEuPathDB" id="MicrosporidiaDB:NAPIS_ORF01019"/>
<proteinExistence type="predicted"/>
<dbReference type="Gene3D" id="3.40.50.1820">
    <property type="entry name" value="alpha/beta hydrolase"/>
    <property type="match status" value="1"/>
</dbReference>
<protein>
    <submittedName>
        <fullName evidence="2">Hydrolase</fullName>
    </submittedName>
</protein>
<evidence type="ECO:0000259" key="1">
    <source>
        <dbReference type="Pfam" id="PF00561"/>
    </source>
</evidence>
<keyword evidence="2" id="KW-0378">Hydrolase</keyword>
<reference evidence="2 3" key="1">
    <citation type="journal article" date="2013" name="BMC Genomics">
        <title>Genome sequencing and comparative genomics of honey bee microsporidia, Nosema apis reveal novel insights into host-parasite interactions.</title>
        <authorList>
            <person name="Chen Yp."/>
            <person name="Pettis J.S."/>
            <person name="Zhao Y."/>
            <person name="Liu X."/>
            <person name="Tallon L.J."/>
            <person name="Sadzewicz L.D."/>
            <person name="Li R."/>
            <person name="Zheng H."/>
            <person name="Huang S."/>
            <person name="Zhang X."/>
            <person name="Hamilton M.C."/>
            <person name="Pernal S.F."/>
            <person name="Melathopoulos A.P."/>
            <person name="Yan X."/>
            <person name="Evans J.D."/>
        </authorList>
    </citation>
    <scope>NUCLEOTIDE SEQUENCE [LARGE SCALE GENOMIC DNA]</scope>
    <source>
        <strain evidence="2 3">BRL 01</strain>
    </source>
</reference>
<dbReference type="SUPFAM" id="SSF53474">
    <property type="entry name" value="alpha/beta-Hydrolases"/>
    <property type="match status" value="1"/>
</dbReference>
<dbReference type="Pfam" id="PF00561">
    <property type="entry name" value="Abhydrolase_1"/>
    <property type="match status" value="1"/>
</dbReference>
<dbReference type="GO" id="GO:0016787">
    <property type="term" value="F:hydrolase activity"/>
    <property type="evidence" value="ECO:0007669"/>
    <property type="project" value="UniProtKB-KW"/>
</dbReference>
<dbReference type="HOGENOM" id="CLU_066256_0_0_1"/>